<proteinExistence type="predicted"/>
<dbReference type="CDD" id="cd00833">
    <property type="entry name" value="PKS"/>
    <property type="match status" value="1"/>
</dbReference>
<dbReference type="Pfam" id="PF08659">
    <property type="entry name" value="KR"/>
    <property type="match status" value="1"/>
</dbReference>
<feature type="region of interest" description="C-terminal hotdog fold" evidence="5">
    <location>
        <begin position="619"/>
        <end position="772"/>
    </location>
</feature>
<dbReference type="Proteomes" id="UP000503011">
    <property type="component" value="Chromosome"/>
</dbReference>
<dbReference type="Pfam" id="PF00550">
    <property type="entry name" value="PP-binding"/>
    <property type="match status" value="1"/>
</dbReference>
<dbReference type="InterPro" id="IPR009081">
    <property type="entry name" value="PP-bd_ACP"/>
</dbReference>
<dbReference type="Gene3D" id="3.40.47.10">
    <property type="match status" value="2"/>
</dbReference>
<dbReference type="SUPFAM" id="SSF47336">
    <property type="entry name" value="ACP-like"/>
    <property type="match status" value="1"/>
</dbReference>
<dbReference type="GO" id="GO:0004312">
    <property type="term" value="F:fatty acid synthase activity"/>
    <property type="evidence" value="ECO:0007669"/>
    <property type="project" value="TreeGrafter"/>
</dbReference>
<dbReference type="InterPro" id="IPR016035">
    <property type="entry name" value="Acyl_Trfase/lysoPLipase"/>
</dbReference>
<feature type="domain" description="Ketosynthase family 3 (KS3)" evidence="8">
    <location>
        <begin position="1255"/>
        <end position="1423"/>
    </location>
</feature>
<dbReference type="GO" id="GO:0031177">
    <property type="term" value="F:phosphopantetheine binding"/>
    <property type="evidence" value="ECO:0007669"/>
    <property type="project" value="InterPro"/>
</dbReference>
<dbReference type="KEGG" id="psuu:Psuf_000560"/>
<dbReference type="SMART" id="SM00826">
    <property type="entry name" value="PKS_DH"/>
    <property type="match status" value="1"/>
</dbReference>
<reference evidence="10 11" key="1">
    <citation type="submission" date="2020-03" db="EMBL/GenBank/DDBJ databases">
        <title>Whole genome shotgun sequence of Phytohabitans suffuscus NBRC 105367.</title>
        <authorList>
            <person name="Komaki H."/>
            <person name="Tamura T."/>
        </authorList>
    </citation>
    <scope>NUCLEOTIDE SEQUENCE [LARGE SCALE GENOMIC DNA]</scope>
    <source>
        <strain evidence="10 11">NBRC 105367</strain>
    </source>
</reference>
<dbReference type="InterPro" id="IPR016036">
    <property type="entry name" value="Malonyl_transacylase_ACP-bd"/>
</dbReference>
<dbReference type="Gene3D" id="3.40.366.10">
    <property type="entry name" value="Malonyl-Coenzyme A Acyl Carrier Protein, domain 2"/>
    <property type="match status" value="1"/>
</dbReference>
<dbReference type="SUPFAM" id="SSF55048">
    <property type="entry name" value="Probable ACP-binding domain of malonyl-CoA ACP transacylase"/>
    <property type="match status" value="1"/>
</dbReference>
<dbReference type="Gene3D" id="3.10.129.110">
    <property type="entry name" value="Polyketide synthase dehydratase"/>
    <property type="match status" value="1"/>
</dbReference>
<dbReference type="SUPFAM" id="SSF51735">
    <property type="entry name" value="NAD(P)-binding Rossmann-fold domains"/>
    <property type="match status" value="2"/>
</dbReference>
<evidence type="ECO:0000313" key="10">
    <source>
        <dbReference type="EMBL" id="BCB82743.1"/>
    </source>
</evidence>
<dbReference type="InterPro" id="IPR042104">
    <property type="entry name" value="PKS_dehydratase_sf"/>
</dbReference>
<dbReference type="Gene3D" id="3.40.50.720">
    <property type="entry name" value="NAD(P)-binding Rossmann-like Domain"/>
    <property type="match status" value="1"/>
</dbReference>
<dbReference type="InterPro" id="IPR049551">
    <property type="entry name" value="PKS_DH_C"/>
</dbReference>
<keyword evidence="11" id="KW-1185">Reference proteome</keyword>
<dbReference type="InterPro" id="IPR020807">
    <property type="entry name" value="PKS_DH"/>
</dbReference>
<dbReference type="SMART" id="SM01294">
    <property type="entry name" value="PKS_PP_betabranch"/>
    <property type="match status" value="1"/>
</dbReference>
<dbReference type="PROSITE" id="PS52019">
    <property type="entry name" value="PKS_MFAS_DH"/>
    <property type="match status" value="1"/>
</dbReference>
<keyword evidence="3" id="KW-0808">Transferase</keyword>
<feature type="active site" description="Proton donor; for dehydratase activity" evidence="5">
    <location>
        <position position="679"/>
    </location>
</feature>
<reference evidence="10 11" key="2">
    <citation type="submission" date="2020-03" db="EMBL/GenBank/DDBJ databases">
        <authorList>
            <person name="Ichikawa N."/>
            <person name="Kimura A."/>
            <person name="Kitahashi Y."/>
            <person name="Uohara A."/>
        </authorList>
    </citation>
    <scope>NUCLEOTIDE SEQUENCE [LARGE SCALE GENOMIC DNA]</scope>
    <source>
        <strain evidence="10 11">NBRC 105367</strain>
    </source>
</reference>
<evidence type="ECO:0000256" key="2">
    <source>
        <dbReference type="ARBA" id="ARBA00022553"/>
    </source>
</evidence>
<dbReference type="EMBL" id="AP022871">
    <property type="protein sequence ID" value="BCB82743.1"/>
    <property type="molecule type" value="Genomic_DNA"/>
</dbReference>
<evidence type="ECO:0000256" key="5">
    <source>
        <dbReference type="PROSITE-ProRule" id="PRU01363"/>
    </source>
</evidence>
<dbReference type="Gene3D" id="3.30.70.3290">
    <property type="match status" value="1"/>
</dbReference>
<dbReference type="PROSITE" id="PS50075">
    <property type="entry name" value="CARRIER"/>
    <property type="match status" value="1"/>
</dbReference>
<protein>
    <submittedName>
        <fullName evidence="10">Uncharacterized protein</fullName>
    </submittedName>
</protein>
<feature type="active site" description="Proton acceptor; for dehydratase activity" evidence="5">
    <location>
        <position position="521"/>
    </location>
</feature>
<dbReference type="PROSITE" id="PS00012">
    <property type="entry name" value="PHOSPHOPANTETHEINE"/>
    <property type="match status" value="1"/>
</dbReference>
<name>A0A6F8Y9P3_9ACTN</name>
<feature type="domain" description="Carrier" evidence="7">
    <location>
        <begin position="1161"/>
        <end position="1236"/>
    </location>
</feature>
<dbReference type="InterPro" id="IPR020841">
    <property type="entry name" value="PKS_Beta-ketoAc_synthase_dom"/>
</dbReference>
<accession>A0A6F8Y9P3</accession>
<dbReference type="PANTHER" id="PTHR43775:SF51">
    <property type="entry name" value="INACTIVE PHENOLPHTHIOCEROL SYNTHESIS POLYKETIDE SYNTHASE TYPE I PKS1-RELATED"/>
    <property type="match status" value="1"/>
</dbReference>
<dbReference type="Pfam" id="PF00109">
    <property type="entry name" value="ketoacyl-synt"/>
    <property type="match status" value="1"/>
</dbReference>
<dbReference type="PROSITE" id="PS52004">
    <property type="entry name" value="KS3_2"/>
    <property type="match status" value="1"/>
</dbReference>
<keyword evidence="4" id="KW-0012">Acyltransferase</keyword>
<dbReference type="SUPFAM" id="SSF53901">
    <property type="entry name" value="Thiolase-like"/>
    <property type="match status" value="1"/>
</dbReference>
<dbReference type="Pfam" id="PF14765">
    <property type="entry name" value="PS-DH"/>
    <property type="match status" value="1"/>
</dbReference>
<dbReference type="InterPro" id="IPR057326">
    <property type="entry name" value="KR_dom"/>
</dbReference>
<dbReference type="InterPro" id="IPR013968">
    <property type="entry name" value="PKS_KR"/>
</dbReference>
<dbReference type="FunFam" id="1.10.1200.10:FF:000007">
    <property type="entry name" value="Probable polyketide synthase pks17"/>
    <property type="match status" value="1"/>
</dbReference>
<evidence type="ECO:0000256" key="3">
    <source>
        <dbReference type="ARBA" id="ARBA00022679"/>
    </source>
</evidence>
<dbReference type="FunFam" id="3.40.366.10:FF:000002">
    <property type="entry name" value="Probable polyketide synthase 2"/>
    <property type="match status" value="1"/>
</dbReference>
<dbReference type="InterPro" id="IPR050091">
    <property type="entry name" value="PKS_NRPS_Biosynth_Enz"/>
</dbReference>
<feature type="domain" description="PKS/mFAS DH" evidence="9">
    <location>
        <begin position="489"/>
        <end position="772"/>
    </location>
</feature>
<gene>
    <name evidence="10" type="ORF">Psuf_000560</name>
</gene>
<dbReference type="SMART" id="SM00827">
    <property type="entry name" value="PKS_AT"/>
    <property type="match status" value="1"/>
</dbReference>
<organism evidence="10 11">
    <name type="scientific">Phytohabitans suffuscus</name>
    <dbReference type="NCBI Taxonomy" id="624315"/>
    <lineage>
        <taxon>Bacteria</taxon>
        <taxon>Bacillati</taxon>
        <taxon>Actinomycetota</taxon>
        <taxon>Actinomycetes</taxon>
        <taxon>Micromonosporales</taxon>
        <taxon>Micromonosporaceae</taxon>
    </lineage>
</organism>
<dbReference type="InterPro" id="IPR049900">
    <property type="entry name" value="PKS_mFAS_DH"/>
</dbReference>
<dbReference type="SMART" id="SM00822">
    <property type="entry name" value="PKS_KR"/>
    <property type="match status" value="1"/>
</dbReference>
<dbReference type="Pfam" id="PF00698">
    <property type="entry name" value="Acyl_transf_1"/>
    <property type="match status" value="1"/>
</dbReference>
<keyword evidence="1" id="KW-0596">Phosphopantetheine</keyword>
<evidence type="ECO:0000256" key="4">
    <source>
        <dbReference type="ARBA" id="ARBA00023315"/>
    </source>
</evidence>
<evidence type="ECO:0000256" key="1">
    <source>
        <dbReference type="ARBA" id="ARBA00022450"/>
    </source>
</evidence>
<dbReference type="InterPro" id="IPR014043">
    <property type="entry name" value="Acyl_transferase_dom"/>
</dbReference>
<dbReference type="Gene3D" id="1.10.1200.10">
    <property type="entry name" value="ACP-like"/>
    <property type="match status" value="1"/>
</dbReference>
<dbReference type="CDD" id="cd08956">
    <property type="entry name" value="KR_3_FAS_SDR_x"/>
    <property type="match status" value="1"/>
</dbReference>
<dbReference type="SMART" id="SM00825">
    <property type="entry name" value="PKS_KS"/>
    <property type="match status" value="1"/>
</dbReference>
<dbReference type="InterPro" id="IPR001227">
    <property type="entry name" value="Ac_transferase_dom_sf"/>
</dbReference>
<evidence type="ECO:0000313" key="11">
    <source>
        <dbReference type="Proteomes" id="UP000503011"/>
    </source>
</evidence>
<dbReference type="InterPro" id="IPR036736">
    <property type="entry name" value="ACP-like_sf"/>
</dbReference>
<dbReference type="SUPFAM" id="SSF52151">
    <property type="entry name" value="FabD/lysophospholipase-like"/>
    <property type="match status" value="1"/>
</dbReference>
<sequence>MPWPPAEQPRRAAVSSFGASGTNSHLILEEAAEPDPPPASDVDGGGVWLLSARGGPALRAQAARLVEWLQDRPDLTASQVGWSLWTTRSQLSDRAVVVGQDRLELVDGLAALAEGRPHPGVITGGGSGSGPVMVFPGQGSQWVGMGRRLLTESPVFAARIAECEQALRPWVDWSLTEVLGGAGGLDRVDVVQPVLWAVMVSLAEVWAQHGVRPAAVVGHSQGEIAAAVVAGVLSLVDGARVVAERSRILRGLSGRGAMASIHLPEAEVRALLPGQVAVAATNSPTMTVISGPPDQVDAIVQACAGRDVRARRIDVDYASHHPDVDSIAGTIVERLSGIQPGPGEVVFYSTVTAGRIDTTSLTADYWATNLRQPVRFADTIGALVADGYTTFIEASPHPVLATAISETSDRAVTIPTLRRDQDTTTQVHTALAHAHTNGITVDWAPLYPATPARIDLPTYAFQTERFWLDMHAAARDADPASLGLSPADHPLLGATIQLATNETHLTTMRVSARDHPWLGDHTIHDNRLLPGSALVECLLRVADLTGYAGIAELVLQAPITVPDKGGVRVTFAVEADGTFHVHSQPDDGSAGWTTHAQGVLGPAPDSADSLAGAWPPPGAQPVDLAGFYAAAAAAGYGYGPAFQGVRAVWRAGAEVYADVVLPERAGAPDGFGLHPALLDAALHPLLAGEVRLPFAWSGVSLQAAEATAVRVRLSPLADHAVRLTVADATGGPVLSVESLATRPFDATALRGAGSTAGLYTVELVPLPEAAAEEPAVEIVDVPAAPEADALPEVVRVLELLKERLAGTGGRVVVVTHGDLAGAAVGGLVRTAQAENPGRLTLLELPPGETTPPEHVLRPDEPHVVVRDGQALAPRLTAVPPSTPDAEAPGLGDGTVLVTGGTGAVGARVAEHLVSRYGVRSLLLVSRRGARADGAQALRQRLTDLGARVELASVDVTDLDALRTAVRDVTLTGVVHAAGVLDDGVLHRLDGERVHRVWGPKAAGAWNLHLLTRELPLRLFLTFSSAAGVIGNPGQSGYAAANAFVDALVERRRRAGLPGTSVAWGLWAEASGMTAHLGDADLARLRRQGIRPLPTPRALSMLDVALRLPYPVMVAADVEAGADPPAVLRRLAPVTRRRAARDHDAGTFARRLGQLDGAARLDLVLDAVRGMAATVLGHRSPSAVDTEANFKTLGFDSLTAVDLRNRLNAATGARLPATVAFDHPSPLALARFLCDHLLGTSAGGAAAAPVAAVDADEPVAIVAMACRFPGGVRTPDDLWRLVASEQDAIGAFPTDRGWDLANLFDPDPDHPGTSYVSEGGFLYDADRFDAQFFGISPREALAMDPHQRLLLEVAWELFERAGIDPGTLSGSPTGVYTGVMYHDYATKLAGAGADAGVEGYSLLAGSGSVVSGRVAYTFGLEGPR</sequence>
<keyword evidence="2" id="KW-0597">Phosphoprotein</keyword>
<feature type="region of interest" description="Disordered" evidence="6">
    <location>
        <begin position="24"/>
        <end position="43"/>
    </location>
</feature>
<dbReference type="PANTHER" id="PTHR43775">
    <property type="entry name" value="FATTY ACID SYNTHASE"/>
    <property type="match status" value="1"/>
</dbReference>
<feature type="region of interest" description="N-terminal hotdog fold" evidence="5">
    <location>
        <begin position="489"/>
        <end position="607"/>
    </location>
</feature>
<dbReference type="InterPro" id="IPR016039">
    <property type="entry name" value="Thiolase-like"/>
</dbReference>
<dbReference type="Pfam" id="PF21089">
    <property type="entry name" value="PKS_DH_N"/>
    <property type="match status" value="1"/>
</dbReference>
<dbReference type="InterPro" id="IPR032821">
    <property type="entry name" value="PKS_assoc"/>
</dbReference>
<evidence type="ECO:0000256" key="6">
    <source>
        <dbReference type="SAM" id="MobiDB-lite"/>
    </source>
</evidence>
<dbReference type="InterPro" id="IPR014030">
    <property type="entry name" value="Ketoacyl_synth_N"/>
</dbReference>
<dbReference type="InterPro" id="IPR049552">
    <property type="entry name" value="PKS_DH_N"/>
</dbReference>
<evidence type="ECO:0000259" key="9">
    <source>
        <dbReference type="PROSITE" id="PS52019"/>
    </source>
</evidence>
<dbReference type="InterPro" id="IPR006162">
    <property type="entry name" value="Ppantetheine_attach_site"/>
</dbReference>
<dbReference type="InterPro" id="IPR036291">
    <property type="entry name" value="NAD(P)-bd_dom_sf"/>
</dbReference>
<dbReference type="SMART" id="SM00823">
    <property type="entry name" value="PKS_PP"/>
    <property type="match status" value="1"/>
</dbReference>
<evidence type="ECO:0000259" key="7">
    <source>
        <dbReference type="PROSITE" id="PS50075"/>
    </source>
</evidence>
<dbReference type="Pfam" id="PF16197">
    <property type="entry name" value="KAsynt_C_assoc"/>
    <property type="match status" value="1"/>
</dbReference>
<evidence type="ECO:0000259" key="8">
    <source>
        <dbReference type="PROSITE" id="PS52004"/>
    </source>
</evidence>
<dbReference type="InterPro" id="IPR020806">
    <property type="entry name" value="PKS_PP-bd"/>
</dbReference>
<dbReference type="GO" id="GO:0006633">
    <property type="term" value="P:fatty acid biosynthetic process"/>
    <property type="evidence" value="ECO:0007669"/>
    <property type="project" value="TreeGrafter"/>
</dbReference>